<evidence type="ECO:0000259" key="2">
    <source>
        <dbReference type="Pfam" id="PF19259"/>
    </source>
</evidence>
<protein>
    <recommendedName>
        <fullName evidence="2">Ty3 transposon capsid-like protein domain-containing protein</fullName>
    </recommendedName>
</protein>
<dbReference type="EMBL" id="NBNE01010552">
    <property type="protein sequence ID" value="OWY97352.1"/>
    <property type="molecule type" value="Genomic_DNA"/>
</dbReference>
<dbReference type="InterPro" id="IPR045358">
    <property type="entry name" value="Ty3_capsid"/>
</dbReference>
<evidence type="ECO:0000313" key="3">
    <source>
        <dbReference type="EMBL" id="OWY97352.1"/>
    </source>
</evidence>
<dbReference type="Pfam" id="PF19259">
    <property type="entry name" value="Ty3_capsid"/>
    <property type="match status" value="1"/>
</dbReference>
<feature type="region of interest" description="Disordered" evidence="1">
    <location>
        <begin position="97"/>
        <end position="116"/>
    </location>
</feature>
<keyword evidence="4" id="KW-1185">Reference proteome</keyword>
<gene>
    <name evidence="3" type="ORF">PHMEG_00032133</name>
</gene>
<dbReference type="OrthoDB" id="1434596at2759"/>
<accession>A0A225UWJ4</accession>
<feature type="domain" description="Ty3 transposon capsid-like protein" evidence="2">
    <location>
        <begin position="2"/>
        <end position="97"/>
    </location>
</feature>
<evidence type="ECO:0000256" key="1">
    <source>
        <dbReference type="SAM" id="MobiDB-lite"/>
    </source>
</evidence>
<name>A0A225UWJ4_9STRA</name>
<reference evidence="4" key="1">
    <citation type="submission" date="2017-03" db="EMBL/GenBank/DDBJ databases">
        <title>Phytopthora megakarya and P. palmivora, two closely related causual agents of cacao black pod achieved similar genome size and gene model numbers by different mechanisms.</title>
        <authorList>
            <person name="Ali S."/>
            <person name="Shao J."/>
            <person name="Larry D.J."/>
            <person name="Kronmiller B."/>
            <person name="Shen D."/>
            <person name="Strem M.D."/>
            <person name="Melnick R.L."/>
            <person name="Guiltinan M.J."/>
            <person name="Tyler B.M."/>
            <person name="Meinhardt L.W."/>
            <person name="Bailey B.A."/>
        </authorList>
    </citation>
    <scope>NUCLEOTIDE SEQUENCE [LARGE SCALE GENOMIC DNA]</scope>
    <source>
        <strain evidence="4">zdho120</strain>
    </source>
</reference>
<sequence length="116" mass="13441">MFREHVFQHFEAPNCQAVLREKFQHLMPTAGVETYNGEYSALIFCVEGMSIQDQILSYGNGLERRTRSYVKLENLETLREAMYLAVKYEVTHEVEAENTKFDTERSSGLGTKDRPN</sequence>
<organism evidence="3 4">
    <name type="scientific">Phytophthora megakarya</name>
    <dbReference type="NCBI Taxonomy" id="4795"/>
    <lineage>
        <taxon>Eukaryota</taxon>
        <taxon>Sar</taxon>
        <taxon>Stramenopiles</taxon>
        <taxon>Oomycota</taxon>
        <taxon>Peronosporomycetes</taxon>
        <taxon>Peronosporales</taxon>
        <taxon>Peronosporaceae</taxon>
        <taxon>Phytophthora</taxon>
    </lineage>
</organism>
<evidence type="ECO:0000313" key="4">
    <source>
        <dbReference type="Proteomes" id="UP000198211"/>
    </source>
</evidence>
<proteinExistence type="predicted"/>
<dbReference type="AlphaFoldDB" id="A0A225UWJ4"/>
<comment type="caution">
    <text evidence="3">The sequence shown here is derived from an EMBL/GenBank/DDBJ whole genome shotgun (WGS) entry which is preliminary data.</text>
</comment>
<dbReference type="Proteomes" id="UP000198211">
    <property type="component" value="Unassembled WGS sequence"/>
</dbReference>